<dbReference type="Proteomes" id="UP000008983">
    <property type="component" value="Unassembled WGS sequence"/>
</dbReference>
<dbReference type="InterPro" id="IPR029033">
    <property type="entry name" value="His_PPase_superfam"/>
</dbReference>
<organism evidence="4 5">
    <name type="scientific">Ichthyophthirius multifiliis</name>
    <name type="common">White spot disease agent</name>
    <name type="synonym">Ich</name>
    <dbReference type="NCBI Taxonomy" id="5932"/>
    <lineage>
        <taxon>Eukaryota</taxon>
        <taxon>Sar</taxon>
        <taxon>Alveolata</taxon>
        <taxon>Ciliophora</taxon>
        <taxon>Intramacronucleata</taxon>
        <taxon>Oligohymenophorea</taxon>
        <taxon>Hymenostomatida</taxon>
        <taxon>Ophryoglenina</taxon>
        <taxon>Ichthyophthirius</taxon>
    </lineage>
</organism>
<dbReference type="InterPro" id="IPR033379">
    <property type="entry name" value="Acid_Pase_AS"/>
</dbReference>
<keyword evidence="3" id="KW-1133">Transmembrane helix</keyword>
<gene>
    <name evidence="4" type="ORF">IMG5_074820</name>
</gene>
<keyword evidence="5" id="KW-1185">Reference proteome</keyword>
<evidence type="ECO:0000256" key="3">
    <source>
        <dbReference type="SAM" id="Phobius"/>
    </source>
</evidence>
<keyword evidence="3" id="KW-0472">Membrane</keyword>
<accession>G0QQ30</accession>
<dbReference type="eggNOG" id="KOG3720">
    <property type="taxonomic scope" value="Eukaryota"/>
</dbReference>
<dbReference type="InParanoid" id="G0QQ30"/>
<reference evidence="4 5" key="1">
    <citation type="submission" date="2011-07" db="EMBL/GenBank/DDBJ databases">
        <authorList>
            <person name="Coyne R."/>
            <person name="Brami D."/>
            <person name="Johnson J."/>
            <person name="Hostetler J."/>
            <person name="Hannick L."/>
            <person name="Clark T."/>
            <person name="Cassidy-Hanley D."/>
            <person name="Inman J."/>
        </authorList>
    </citation>
    <scope>NUCLEOTIDE SEQUENCE [LARGE SCALE GENOMIC DNA]</scope>
    <source>
        <strain evidence="4 5">G5</strain>
    </source>
</reference>
<evidence type="ECO:0000256" key="2">
    <source>
        <dbReference type="ARBA" id="ARBA00022801"/>
    </source>
</evidence>
<sequence length="461" mass="54997">MYISIIFSILIVINCELKLKMVQILFRHGIRYSLYSELMQNLENYQEQLLNDGQINSLGMRQMYYLGQILRKEYIEDQKFLSPQYIKEEMFIQSSNVNRTLQSAQSFMIGLYPLGTGVKLMENIPLESFLPTYQQVNQQNQYQYIKQMDDNFASPSGIYPFSIHTQGDNDNILNPPCPLLKNKNRIIVNREEKKFNEEYKKYEKIVQKIAKSIKTNQKFNIQNITKLYDVILCQKYMGYDYEISQQEFDTIQYLKAYSKLLSTFKTENCKLIITPYLQFLVQQFDSKIKNQNYHKFIVSSAHDSQILPLMVILNLINLDCVYNDFNHNKKSCEIIPSFSSNLIFELYQNEQDNYVIMVKYNGQYVNLPCGSKNNNKLCYYYDFRQFIENSIVNNYNQQCGIQEYAVYNNGEYRVGIIIIFFQFIFIAWLLMKNQRLKQQQQFQINYRQYDIPLQPQIQLEY</sequence>
<evidence type="ECO:0000256" key="1">
    <source>
        <dbReference type="ARBA" id="ARBA00005375"/>
    </source>
</evidence>
<dbReference type="InterPro" id="IPR000560">
    <property type="entry name" value="His_Pase_clade-2"/>
</dbReference>
<feature type="transmembrane region" description="Helical" evidence="3">
    <location>
        <begin position="412"/>
        <end position="431"/>
    </location>
</feature>
<dbReference type="PANTHER" id="PTHR11567">
    <property type="entry name" value="ACID PHOSPHATASE-RELATED"/>
    <property type="match status" value="1"/>
</dbReference>
<dbReference type="InterPro" id="IPR050645">
    <property type="entry name" value="Histidine_acid_phosphatase"/>
</dbReference>
<evidence type="ECO:0000313" key="4">
    <source>
        <dbReference type="EMBL" id="EGR32672.1"/>
    </source>
</evidence>
<comment type="similarity">
    <text evidence="1">Belongs to the histidine acid phosphatase family.</text>
</comment>
<keyword evidence="2" id="KW-0378">Hydrolase</keyword>
<dbReference type="EMBL" id="GL983607">
    <property type="protein sequence ID" value="EGR32672.1"/>
    <property type="molecule type" value="Genomic_DNA"/>
</dbReference>
<dbReference type="SUPFAM" id="SSF53254">
    <property type="entry name" value="Phosphoglycerate mutase-like"/>
    <property type="match status" value="1"/>
</dbReference>
<evidence type="ECO:0000313" key="5">
    <source>
        <dbReference type="Proteomes" id="UP000008983"/>
    </source>
</evidence>
<dbReference type="Gene3D" id="3.40.50.1240">
    <property type="entry name" value="Phosphoglycerate mutase-like"/>
    <property type="match status" value="1"/>
</dbReference>
<dbReference type="PANTHER" id="PTHR11567:SF110">
    <property type="entry name" value="2-PHOSPHOXYLOSE PHOSPHATASE 1"/>
    <property type="match status" value="1"/>
</dbReference>
<keyword evidence="3" id="KW-0812">Transmembrane</keyword>
<dbReference type="CDD" id="cd07061">
    <property type="entry name" value="HP_HAP_like"/>
    <property type="match status" value="1"/>
</dbReference>
<dbReference type="STRING" id="857967.G0QQ30"/>
<evidence type="ECO:0008006" key="6">
    <source>
        <dbReference type="Google" id="ProtNLM"/>
    </source>
</evidence>
<proteinExistence type="inferred from homology"/>
<protein>
    <recommendedName>
        <fullName evidence="6">Acid phosphatase</fullName>
    </recommendedName>
</protein>
<dbReference type="AlphaFoldDB" id="G0QQ30"/>
<dbReference type="OMA" id="VELHYRN"/>
<dbReference type="OrthoDB" id="295170at2759"/>
<dbReference type="RefSeq" id="XP_004036658.1">
    <property type="nucleotide sequence ID" value="XM_004036610.1"/>
</dbReference>
<dbReference type="GO" id="GO:0016791">
    <property type="term" value="F:phosphatase activity"/>
    <property type="evidence" value="ECO:0007669"/>
    <property type="project" value="TreeGrafter"/>
</dbReference>
<dbReference type="GeneID" id="14908839"/>
<dbReference type="PROSITE" id="PS00616">
    <property type="entry name" value="HIS_ACID_PHOSPHAT_1"/>
    <property type="match status" value="1"/>
</dbReference>
<dbReference type="Pfam" id="PF00328">
    <property type="entry name" value="His_Phos_2"/>
    <property type="match status" value="1"/>
</dbReference>
<name>G0QQ30_ICHMU</name>